<keyword evidence="1" id="KW-0812">Transmembrane</keyword>
<reference evidence="3" key="1">
    <citation type="journal article" date="2019" name="Int. J. Syst. Evol. Microbiol.">
        <title>The Global Catalogue of Microorganisms (GCM) 10K type strain sequencing project: providing services to taxonomists for standard genome sequencing and annotation.</title>
        <authorList>
            <consortium name="The Broad Institute Genomics Platform"/>
            <consortium name="The Broad Institute Genome Sequencing Center for Infectious Disease"/>
            <person name="Wu L."/>
            <person name="Ma J."/>
        </authorList>
    </citation>
    <scope>NUCLEOTIDE SEQUENCE [LARGE SCALE GENOMIC DNA]</scope>
    <source>
        <strain evidence="3">JCM 14560</strain>
    </source>
</reference>
<dbReference type="EMBL" id="BAAANT010000012">
    <property type="protein sequence ID" value="GAA2141671.1"/>
    <property type="molecule type" value="Genomic_DNA"/>
</dbReference>
<sequence>MRRETVVTGALVVLVGGAPAALMAALAMADPVNTRRWVWTCTALALAMIGVAFGPEQVEGWQRRRRARARVRARFHRSESKQQARL</sequence>
<dbReference type="Proteomes" id="UP001422759">
    <property type="component" value="Unassembled WGS sequence"/>
</dbReference>
<evidence type="ECO:0000313" key="3">
    <source>
        <dbReference type="Proteomes" id="UP001422759"/>
    </source>
</evidence>
<keyword evidence="3" id="KW-1185">Reference proteome</keyword>
<keyword evidence="1" id="KW-0472">Membrane</keyword>
<comment type="caution">
    <text evidence="2">The sequence shown here is derived from an EMBL/GenBank/DDBJ whole genome shotgun (WGS) entry which is preliminary data.</text>
</comment>
<gene>
    <name evidence="2" type="ORF">GCM10009760_26080</name>
</gene>
<name>A0ABP5L9C4_9ACTN</name>
<organism evidence="2 3">
    <name type="scientific">Kitasatospora kazusensis</name>
    <dbReference type="NCBI Taxonomy" id="407974"/>
    <lineage>
        <taxon>Bacteria</taxon>
        <taxon>Bacillati</taxon>
        <taxon>Actinomycetota</taxon>
        <taxon>Actinomycetes</taxon>
        <taxon>Kitasatosporales</taxon>
        <taxon>Streptomycetaceae</taxon>
        <taxon>Kitasatospora</taxon>
    </lineage>
</organism>
<proteinExistence type="predicted"/>
<evidence type="ECO:0000313" key="2">
    <source>
        <dbReference type="EMBL" id="GAA2141671.1"/>
    </source>
</evidence>
<feature type="transmembrane region" description="Helical" evidence="1">
    <location>
        <begin position="37"/>
        <end position="55"/>
    </location>
</feature>
<accession>A0ABP5L9C4</accession>
<protein>
    <submittedName>
        <fullName evidence="2">Uncharacterized protein</fullName>
    </submittedName>
</protein>
<evidence type="ECO:0000256" key="1">
    <source>
        <dbReference type="SAM" id="Phobius"/>
    </source>
</evidence>
<keyword evidence="1" id="KW-1133">Transmembrane helix</keyword>